<gene>
    <name evidence="1" type="ORF">VJJ08_11210</name>
</gene>
<keyword evidence="2" id="KW-1185">Reference proteome</keyword>
<comment type="caution">
    <text evidence="1">The sequence shown here is derived from an EMBL/GenBank/DDBJ whole genome shotgun (WGS) entry which is preliminary data.</text>
</comment>
<evidence type="ECO:0008006" key="3">
    <source>
        <dbReference type="Google" id="ProtNLM"/>
    </source>
</evidence>
<sequence>MKHKIFEGKSIIIAVPNHFELPQRFKENLEYLGFRVFLLLGRRAAIPLKDKIIHGYKKFFFGDKSYKCIVSNSIGKLDLLKQLSNINKVEYALFIRPDLFDFEVVKRVKEISNKIVAYQWDGMERFPLIKKYIDLFDKFYVFDSNDVKISPKLEPTTNFYFDDILVKKDIEPRTVFFVGTYAKDRIPLLENIILKLEENSLIPKFYLFSDKKREVHKGIEIISAYFSFKESAIRAQKAEYMLDLHNPIHNGLSFRTFESIGYEKKLITNNNLVETQDFYRPSNIFVINKNYEGFKEFLTAPYEALEPTIREKYSFSNWITQLLK</sequence>
<evidence type="ECO:0000313" key="2">
    <source>
        <dbReference type="Proteomes" id="UP001311730"/>
    </source>
</evidence>
<evidence type="ECO:0000313" key="1">
    <source>
        <dbReference type="EMBL" id="MEB3075854.1"/>
    </source>
</evidence>
<reference evidence="1 2" key="1">
    <citation type="submission" date="2023-12" db="EMBL/GenBank/DDBJ databases">
        <title>Genomic sequences of Capnocytophaga and Parvimonas strains.</title>
        <authorList>
            <person name="Watt R.M."/>
            <person name="Wang M."/>
            <person name="Yang T."/>
            <person name="Tong W.M."/>
        </authorList>
    </citation>
    <scope>NUCLEOTIDE SEQUENCE [LARGE SCALE GENOMIC DNA]</scope>
    <source>
        <strain evidence="1 2">CCUG 13096</strain>
    </source>
</reference>
<accession>A0ABU5ZA80</accession>
<name>A0ABU5ZA80_9FLAO</name>
<dbReference type="RefSeq" id="WP_323983977.1">
    <property type="nucleotide sequence ID" value="NZ_JAYKBW010000013.1"/>
</dbReference>
<dbReference type="Proteomes" id="UP001311730">
    <property type="component" value="Unassembled WGS sequence"/>
</dbReference>
<organism evidence="1 2">
    <name type="scientific">Capnocytophaga gingivalis</name>
    <dbReference type="NCBI Taxonomy" id="1017"/>
    <lineage>
        <taxon>Bacteria</taxon>
        <taxon>Pseudomonadati</taxon>
        <taxon>Bacteroidota</taxon>
        <taxon>Flavobacteriia</taxon>
        <taxon>Flavobacteriales</taxon>
        <taxon>Flavobacteriaceae</taxon>
        <taxon>Capnocytophaga</taxon>
    </lineage>
</organism>
<proteinExistence type="predicted"/>
<protein>
    <recommendedName>
        <fullName evidence="3">Lipopolysaccharide biosynthesis protein</fullName>
    </recommendedName>
</protein>
<dbReference type="EMBL" id="JAYKBW010000013">
    <property type="protein sequence ID" value="MEB3075854.1"/>
    <property type="molecule type" value="Genomic_DNA"/>
</dbReference>